<protein>
    <submittedName>
        <fullName evidence="1">Uncharacterized protein</fullName>
    </submittedName>
</protein>
<reference evidence="1" key="1">
    <citation type="journal article" date="2021" name="Proc. Natl. Acad. Sci. U.S.A.">
        <title>A Catalog of Tens of Thousands of Viruses from Human Metagenomes Reveals Hidden Associations with Chronic Diseases.</title>
        <authorList>
            <person name="Tisza M.J."/>
            <person name="Buck C.B."/>
        </authorList>
    </citation>
    <scope>NUCLEOTIDE SEQUENCE</scope>
    <source>
        <strain evidence="1">Ct2QJ10</strain>
    </source>
</reference>
<proteinExistence type="predicted"/>
<organism evidence="1">
    <name type="scientific">Siphoviridae sp. ct2QJ10</name>
    <dbReference type="NCBI Taxonomy" id="2825315"/>
    <lineage>
        <taxon>Viruses</taxon>
        <taxon>Duplodnaviria</taxon>
        <taxon>Heunggongvirae</taxon>
        <taxon>Uroviricota</taxon>
        <taxon>Caudoviricetes</taxon>
    </lineage>
</organism>
<name>A0A8S5P8X9_9CAUD</name>
<dbReference type="EMBL" id="BK015358">
    <property type="protein sequence ID" value="DAE03061.1"/>
    <property type="molecule type" value="Genomic_DNA"/>
</dbReference>
<accession>A0A8S5P8X9</accession>
<evidence type="ECO:0000313" key="1">
    <source>
        <dbReference type="EMBL" id="DAE03061.1"/>
    </source>
</evidence>
<sequence>MEKYKLANGDEYDIIRFSDSCAVAKNGGIVYSGSYAECRKYIEAMREVVRKV</sequence>